<evidence type="ECO:0000259" key="10">
    <source>
        <dbReference type="PROSITE" id="PS50893"/>
    </source>
</evidence>
<dbReference type="InterPro" id="IPR003439">
    <property type="entry name" value="ABC_transporter-like_ATP-bd"/>
</dbReference>
<evidence type="ECO:0000256" key="9">
    <source>
        <dbReference type="ARBA" id="ARBA00034076"/>
    </source>
</evidence>
<evidence type="ECO:0000256" key="6">
    <source>
        <dbReference type="ARBA" id="ARBA00022840"/>
    </source>
</evidence>
<dbReference type="PANTHER" id="PTHR43790:SF2">
    <property type="entry name" value="AUTOINDUCER 2 IMPORT ATP-BINDING PROTEIN LSRA"/>
    <property type="match status" value="1"/>
</dbReference>
<dbReference type="InterPro" id="IPR003593">
    <property type="entry name" value="AAA+_ATPase"/>
</dbReference>
<evidence type="ECO:0000256" key="1">
    <source>
        <dbReference type="ARBA" id="ARBA00004417"/>
    </source>
</evidence>
<evidence type="ECO:0000256" key="2">
    <source>
        <dbReference type="ARBA" id="ARBA00009404"/>
    </source>
</evidence>
<evidence type="ECO:0000256" key="8">
    <source>
        <dbReference type="ARBA" id="ARBA00023798"/>
    </source>
</evidence>
<sequence>MHDQLIHIRQIYKQFAGNPVLKGVDLTLNKGEVFAIVGGNGAGKSTLMKIITGLYRPDEGQIVVQGEDVSFHQPADAHRHGIYLVPQEPLIFPNMTIRENIAIGLNENKVECEKRIKNYLSVLGWNLDINRRGSSLSIAEQQLVELLRGLIRNAKILILDEPTSTLTFSEINSLFSTIKKLTSDGLGVFYITHRLKEIFELADSVAVLRDGLISTKGSIRDFTYDKLLEGLMPEQSKGASDREIGLESTEPKVLRVVRDAKPSKGNSDKAILMVKDLSGHRFRNITFDLYPGEILGIAGVVGAGRTELASSIFGLEPWESGDVLLQQESIKKLSIRERINRGLAYVPEDRHQHGIFSIASIKMNITSTILHKYKRLFLPFKKEKEISTIAIDTLKIVTTGHNQLLSTLSGGNQQKIVLSKYLETNPKAIILDEPTRGIDAGARGDIYKIIDDLKENGLAVILISSDTEEIVQLSDRVLVMHEGRMTSSIEKKDLTVDSITSAAFGIKKELKVL</sequence>
<dbReference type="InterPro" id="IPR050107">
    <property type="entry name" value="ABC_carbohydrate_import_ATPase"/>
</dbReference>
<keyword evidence="6 11" id="KW-0067">ATP-binding</keyword>
<evidence type="ECO:0000256" key="5">
    <source>
        <dbReference type="ARBA" id="ARBA00022741"/>
    </source>
</evidence>
<dbReference type="GO" id="GO:0005524">
    <property type="term" value="F:ATP binding"/>
    <property type="evidence" value="ECO:0007669"/>
    <property type="project" value="UniProtKB-KW"/>
</dbReference>
<dbReference type="GO" id="GO:0016887">
    <property type="term" value="F:ATP hydrolysis activity"/>
    <property type="evidence" value="ECO:0007669"/>
    <property type="project" value="InterPro"/>
</dbReference>
<keyword evidence="5" id="KW-0547">Nucleotide-binding</keyword>
<evidence type="ECO:0000313" key="12">
    <source>
        <dbReference type="Proteomes" id="UP000501868"/>
    </source>
</evidence>
<protein>
    <recommendedName>
        <fullName evidence="4">Autoinducer 2 import ATP-binding protein LsrA</fullName>
        <ecNumber evidence="8">7.6.2.13</ecNumber>
    </recommendedName>
</protein>
<dbReference type="SUPFAM" id="SSF52540">
    <property type="entry name" value="P-loop containing nucleoside triphosphate hydrolases"/>
    <property type="match status" value="2"/>
</dbReference>
<evidence type="ECO:0000256" key="3">
    <source>
        <dbReference type="ARBA" id="ARBA00011262"/>
    </source>
</evidence>
<dbReference type="PROSITE" id="PS00211">
    <property type="entry name" value="ABC_TRANSPORTER_1"/>
    <property type="match status" value="1"/>
</dbReference>
<dbReference type="CDD" id="cd03216">
    <property type="entry name" value="ABC_Carb_Monos_I"/>
    <property type="match status" value="1"/>
</dbReference>
<comment type="function">
    <text evidence="7">Part of the ABC transporter complex LsrABCD involved in autoinducer 2 (AI-2) import. Responsible for energy coupling to the transport system.</text>
</comment>
<feature type="domain" description="ABC transporter" evidence="10">
    <location>
        <begin position="257"/>
        <end position="507"/>
    </location>
</feature>
<dbReference type="EMBL" id="CP051128">
    <property type="protein sequence ID" value="QIZ06611.1"/>
    <property type="molecule type" value="Genomic_DNA"/>
</dbReference>
<gene>
    <name evidence="11" type="ORF">HFZ78_07740</name>
</gene>
<reference evidence="11 12" key="2">
    <citation type="submission" date="2020-04" db="EMBL/GenBank/DDBJ databases">
        <authorList>
            <person name="Fomenkov A."/>
            <person name="Anton B.P."/>
            <person name="Roberts R.J."/>
        </authorList>
    </citation>
    <scope>NUCLEOTIDE SEQUENCE [LARGE SCALE GENOMIC DNA]</scope>
    <source>
        <strain evidence="11 12">S2</strain>
    </source>
</reference>
<dbReference type="Proteomes" id="UP000501868">
    <property type="component" value="Chromosome"/>
</dbReference>
<dbReference type="EC" id="7.6.2.13" evidence="8"/>
<dbReference type="PANTHER" id="PTHR43790">
    <property type="entry name" value="CARBOHYDRATE TRANSPORT ATP-BINDING PROTEIN MG119-RELATED"/>
    <property type="match status" value="1"/>
</dbReference>
<dbReference type="Pfam" id="PF00005">
    <property type="entry name" value="ABC_tran"/>
    <property type="match status" value="2"/>
</dbReference>
<proteinExistence type="inferred from homology"/>
<name>A0A6H1NZX7_PRIMG</name>
<feature type="domain" description="ABC transporter" evidence="10">
    <location>
        <begin position="6"/>
        <end position="235"/>
    </location>
</feature>
<dbReference type="Gene3D" id="3.40.50.300">
    <property type="entry name" value="P-loop containing nucleotide triphosphate hydrolases"/>
    <property type="match status" value="2"/>
</dbReference>
<organism evidence="11 12">
    <name type="scientific">Priestia megaterium</name>
    <name type="common">Bacillus megaterium</name>
    <dbReference type="NCBI Taxonomy" id="1404"/>
    <lineage>
        <taxon>Bacteria</taxon>
        <taxon>Bacillati</taxon>
        <taxon>Bacillota</taxon>
        <taxon>Bacilli</taxon>
        <taxon>Bacillales</taxon>
        <taxon>Bacillaceae</taxon>
        <taxon>Priestia</taxon>
    </lineage>
</organism>
<dbReference type="InterPro" id="IPR027417">
    <property type="entry name" value="P-loop_NTPase"/>
</dbReference>
<comment type="similarity">
    <text evidence="2">Belongs to the ABC transporter superfamily. AI-2 autoinducer porter (TC 3.A.1.2.8) family.</text>
</comment>
<dbReference type="GO" id="GO:0005886">
    <property type="term" value="C:plasma membrane"/>
    <property type="evidence" value="ECO:0007669"/>
    <property type="project" value="UniProtKB-SubCell"/>
</dbReference>
<dbReference type="InterPro" id="IPR017871">
    <property type="entry name" value="ABC_transporter-like_CS"/>
</dbReference>
<comment type="catalytic activity">
    <reaction evidence="9">
        <text>ATP + H2O + (2R,4S)-2-methyl-2,3,3,4-tetrahydroxytetrahydrofuran-[AI-2-binding protein]Side 1 = ADP + phosphate + (2R,4S)-2-methyl-2,3,3,4-tetrahydroxytetrahydrofuranSide 2 + [AI-2-binding protein]Side 1.</text>
        <dbReference type="EC" id="7.6.2.13"/>
    </reaction>
</comment>
<evidence type="ECO:0000256" key="7">
    <source>
        <dbReference type="ARBA" id="ARBA00023747"/>
    </source>
</evidence>
<comment type="subunit">
    <text evidence="3">The complex is composed of two ATP-binding proteins (LsrA), two transmembrane proteins (LsrC and LsrD) and a solute-binding protein (LsrB).</text>
</comment>
<evidence type="ECO:0000256" key="4">
    <source>
        <dbReference type="ARBA" id="ARBA00019459"/>
    </source>
</evidence>
<reference evidence="11 12" key="1">
    <citation type="submission" date="2020-04" db="EMBL/GenBank/DDBJ databases">
        <title>Genome-Wide Identification of 5-Methylcytosine Sites in Bacterial Genomes By High-Throughput Sequencing of MspJI Restriction Fragments.</title>
        <authorList>
            <person name="Wu V."/>
        </authorList>
    </citation>
    <scope>NUCLEOTIDE SEQUENCE [LARGE SCALE GENOMIC DNA]</scope>
    <source>
        <strain evidence="11 12">S2</strain>
    </source>
</reference>
<evidence type="ECO:0000313" key="11">
    <source>
        <dbReference type="EMBL" id="QIZ06611.1"/>
    </source>
</evidence>
<dbReference type="AlphaFoldDB" id="A0A6H1NZX7"/>
<dbReference type="PROSITE" id="PS50893">
    <property type="entry name" value="ABC_TRANSPORTER_2"/>
    <property type="match status" value="2"/>
</dbReference>
<dbReference type="CDD" id="cd03215">
    <property type="entry name" value="ABC_Carb_Monos_II"/>
    <property type="match status" value="1"/>
</dbReference>
<accession>A0A6H1NZX7</accession>
<dbReference type="SMART" id="SM00382">
    <property type="entry name" value="AAA"/>
    <property type="match status" value="2"/>
</dbReference>
<comment type="subcellular location">
    <subcellularLocation>
        <location evidence="1">Cell inner membrane</location>
        <topology evidence="1">Peripheral membrane protein</topology>
    </subcellularLocation>
</comment>